<evidence type="ECO:0000256" key="9">
    <source>
        <dbReference type="ARBA" id="ARBA00023139"/>
    </source>
</evidence>
<dbReference type="InterPro" id="IPR003760">
    <property type="entry name" value="PnrA-like"/>
</dbReference>
<dbReference type="PANTHER" id="PTHR34296:SF2">
    <property type="entry name" value="ABC TRANSPORTER GUANOSINE-BINDING PROTEIN NUPN"/>
    <property type="match status" value="1"/>
</dbReference>
<keyword evidence="10" id="KW-0449">Lipoprotein</keyword>
<evidence type="ECO:0000256" key="10">
    <source>
        <dbReference type="ARBA" id="ARBA00023288"/>
    </source>
</evidence>
<dbReference type="CDD" id="cd06354">
    <property type="entry name" value="PBP1_PrnA-like"/>
    <property type="match status" value="1"/>
</dbReference>
<dbReference type="KEGG" id="bmiy:RJ61_01845"/>
<evidence type="ECO:0000259" key="11">
    <source>
        <dbReference type="Pfam" id="PF02608"/>
    </source>
</evidence>
<keyword evidence="7" id="KW-0732">Signal</keyword>
<dbReference type="GO" id="GO:0005886">
    <property type="term" value="C:plasma membrane"/>
    <property type="evidence" value="ECO:0007669"/>
    <property type="project" value="UniProtKB-SubCell"/>
</dbReference>
<dbReference type="InterPro" id="IPR050957">
    <property type="entry name" value="BMP_lipoprotein"/>
</dbReference>
<comment type="subcellular location">
    <subcellularLocation>
        <location evidence="1">Cell inner membrane</location>
        <topology evidence="1">Lipid-anchor</topology>
    </subcellularLocation>
</comment>
<evidence type="ECO:0000256" key="1">
    <source>
        <dbReference type="ARBA" id="ARBA00004519"/>
    </source>
</evidence>
<dbReference type="PANTHER" id="PTHR34296">
    <property type="entry name" value="TRANSCRIPTIONAL ACTIVATOR PROTEIN MED"/>
    <property type="match status" value="1"/>
</dbReference>
<accession>A0AAQ2WXB5</accession>
<dbReference type="Gene3D" id="3.40.50.2300">
    <property type="match status" value="2"/>
</dbReference>
<keyword evidence="6" id="KW-0997">Cell inner membrane</keyword>
<evidence type="ECO:0000313" key="12">
    <source>
        <dbReference type="EMBL" id="WAZ91346.1"/>
    </source>
</evidence>
<comment type="subunit">
    <text evidence="3">Monomer.</text>
</comment>
<evidence type="ECO:0000256" key="4">
    <source>
        <dbReference type="ARBA" id="ARBA00022448"/>
    </source>
</evidence>
<evidence type="ECO:0000256" key="6">
    <source>
        <dbReference type="ARBA" id="ARBA00022519"/>
    </source>
</evidence>
<proteinExistence type="inferred from homology"/>
<organism evidence="12 13">
    <name type="scientific">Borrelia miyamotoi</name>
    <dbReference type="NCBI Taxonomy" id="47466"/>
    <lineage>
        <taxon>Bacteria</taxon>
        <taxon>Pseudomonadati</taxon>
        <taxon>Spirochaetota</taxon>
        <taxon>Spirochaetia</taxon>
        <taxon>Spirochaetales</taxon>
        <taxon>Borreliaceae</taxon>
        <taxon>Borrelia</taxon>
    </lineage>
</organism>
<name>A0AAQ2WXB5_9SPIR</name>
<sequence>MLRKVILFFFILGCVGSQNKVSPSDTISLIVDGTFDDRGFNESSYKAIDQVKEEFEVKVIKKESRISDYLADMGGLEEAGSRLIWGISFKFTDMFLQKSIENSDINYAVIEGAYAKDVELPKNLVNVRFRSEEGAFLAGYLAAKISKTGKIGFVGGMDVAVVNALRYGYESGAKYANKNIELNSQYVGTFSDLSFGRSIASKMYASGVDIVFSAAGLSGLGAIEVAKELGDGHYIIGVDQDQSYLAPENIIISYVKRIDAVILDLTRAYLDFGKWNGGKELEFGLKDGVLDLIFNKLINVDLMSDYDGFSEVKNKIINNEIEVPRDKKSYDAFIVSLINKS</sequence>
<dbReference type="AlphaFoldDB" id="A0AAQ2WXB5"/>
<keyword evidence="5" id="KW-1003">Cell membrane</keyword>
<keyword evidence="9" id="KW-0564">Palmitate</keyword>
<comment type="similarity">
    <text evidence="2">Belongs to the BMP lipoprotein family.</text>
</comment>
<evidence type="ECO:0000256" key="5">
    <source>
        <dbReference type="ARBA" id="ARBA00022475"/>
    </source>
</evidence>
<evidence type="ECO:0000256" key="2">
    <source>
        <dbReference type="ARBA" id="ARBA00008610"/>
    </source>
</evidence>
<dbReference type="SUPFAM" id="SSF53822">
    <property type="entry name" value="Periplasmic binding protein-like I"/>
    <property type="match status" value="1"/>
</dbReference>
<keyword evidence="4" id="KW-0813">Transport</keyword>
<feature type="domain" description="ABC transporter substrate-binding protein PnrA-like" evidence="11">
    <location>
        <begin position="26"/>
        <end position="326"/>
    </location>
</feature>
<gene>
    <name evidence="12" type="ORF">O5398_02425</name>
</gene>
<reference evidence="12" key="1">
    <citation type="submission" date="2022-12" db="EMBL/GenBank/DDBJ databases">
        <title>B. miyamotoi WGS.</title>
        <authorList>
            <person name="Kuleshov K.V."/>
            <person name="Hoornstra D."/>
            <person name="Hovius J.W."/>
            <person name="Platonov A.E."/>
            <person name="Telford S.R. III."/>
        </authorList>
    </citation>
    <scope>NUCLEOTIDE SEQUENCE</scope>
    <source>
        <strain evidence="12">410</strain>
    </source>
</reference>
<dbReference type="RefSeq" id="WP_043867810.1">
    <property type="nucleotide sequence ID" value="NZ_CP010308.1"/>
</dbReference>
<dbReference type="InterPro" id="IPR028082">
    <property type="entry name" value="Peripla_BP_I"/>
</dbReference>
<dbReference type="Proteomes" id="UP001164544">
    <property type="component" value="Chromosome"/>
</dbReference>
<keyword evidence="8" id="KW-0472">Membrane</keyword>
<evidence type="ECO:0000256" key="3">
    <source>
        <dbReference type="ARBA" id="ARBA00011245"/>
    </source>
</evidence>
<protein>
    <submittedName>
        <fullName evidence="12">BMP family protein</fullName>
    </submittedName>
</protein>
<evidence type="ECO:0000256" key="7">
    <source>
        <dbReference type="ARBA" id="ARBA00022729"/>
    </source>
</evidence>
<dbReference type="EMBL" id="CP114637">
    <property type="protein sequence ID" value="WAZ91346.1"/>
    <property type="molecule type" value="Genomic_DNA"/>
</dbReference>
<evidence type="ECO:0000313" key="13">
    <source>
        <dbReference type="Proteomes" id="UP001164544"/>
    </source>
</evidence>
<evidence type="ECO:0000256" key="8">
    <source>
        <dbReference type="ARBA" id="ARBA00023136"/>
    </source>
</evidence>
<dbReference type="Pfam" id="PF02608">
    <property type="entry name" value="Bmp"/>
    <property type="match status" value="1"/>
</dbReference>